<evidence type="ECO:0000313" key="5">
    <source>
        <dbReference type="Proteomes" id="UP000192359"/>
    </source>
</evidence>
<feature type="transmembrane region" description="Helical" evidence="2">
    <location>
        <begin position="168"/>
        <end position="188"/>
    </location>
</feature>
<accession>A0A1Y1RSJ1</accession>
<evidence type="ECO:0000256" key="1">
    <source>
        <dbReference type="SAM" id="MobiDB-lite"/>
    </source>
</evidence>
<organism evidence="4 5">
    <name type="scientific">Rothia nasimurium</name>
    <dbReference type="NCBI Taxonomy" id="85336"/>
    <lineage>
        <taxon>Bacteria</taxon>
        <taxon>Bacillati</taxon>
        <taxon>Actinomycetota</taxon>
        <taxon>Actinomycetes</taxon>
        <taxon>Micrococcales</taxon>
        <taxon>Micrococcaceae</taxon>
        <taxon>Rothia</taxon>
    </lineage>
</organism>
<feature type="transmembrane region" description="Helical" evidence="2">
    <location>
        <begin position="104"/>
        <end position="122"/>
    </location>
</feature>
<feature type="transmembrane region" description="Helical" evidence="2">
    <location>
        <begin position="134"/>
        <end position="156"/>
    </location>
</feature>
<dbReference type="Proteomes" id="UP000192359">
    <property type="component" value="Unassembled WGS sequence"/>
</dbReference>
<feature type="domain" description="VanZ-like" evidence="3">
    <location>
        <begin position="49"/>
        <end position="184"/>
    </location>
</feature>
<dbReference type="EMBL" id="LXWF01000008">
    <property type="protein sequence ID" value="ORC22598.1"/>
    <property type="molecule type" value="Genomic_DNA"/>
</dbReference>
<gene>
    <name evidence="4" type="ORF">A7979_10590</name>
</gene>
<dbReference type="AlphaFoldDB" id="A0A1Y1RSJ1"/>
<dbReference type="InterPro" id="IPR053150">
    <property type="entry name" value="Teicoplanin_resist-assoc"/>
</dbReference>
<proteinExistence type="predicted"/>
<comment type="caution">
    <text evidence="4">The sequence shown here is derived from an EMBL/GenBank/DDBJ whole genome shotgun (WGS) entry which is preliminary data.</text>
</comment>
<keyword evidence="2" id="KW-1133">Transmembrane helix</keyword>
<sequence length="217" mass="24164">MSIWADYGYTGMVWGLWLCAVTVPLLGVAQLIFRNRLRSYWLLVCATLTIYTTGVISFTMLPLQAPEDFVCSSNPVRTTPFHSVVSLMQTTEGYTLTQFLTSDSFLQIFFNILLFVPLGFLARAVFERGLFTSTLIAFSVSLAIELTQLTGLWGYYPCAYRIFDVDDLITNTLGGLIGATIALVWIALRPRDEKPLPWGSGARPRSSAEDDPAEEAH</sequence>
<dbReference type="OrthoDB" id="4822551at2"/>
<dbReference type="RefSeq" id="WP_083090917.1">
    <property type="nucleotide sequence ID" value="NZ_LXWF01000008.1"/>
</dbReference>
<keyword evidence="5" id="KW-1185">Reference proteome</keyword>
<dbReference type="Pfam" id="PF04892">
    <property type="entry name" value="VanZ"/>
    <property type="match status" value="1"/>
</dbReference>
<keyword evidence="2" id="KW-0812">Transmembrane</keyword>
<feature type="transmembrane region" description="Helical" evidence="2">
    <location>
        <begin position="40"/>
        <end position="60"/>
    </location>
</feature>
<protein>
    <recommendedName>
        <fullName evidence="3">VanZ-like domain-containing protein</fullName>
    </recommendedName>
</protein>
<feature type="region of interest" description="Disordered" evidence="1">
    <location>
        <begin position="195"/>
        <end position="217"/>
    </location>
</feature>
<evidence type="ECO:0000259" key="3">
    <source>
        <dbReference type="Pfam" id="PF04892"/>
    </source>
</evidence>
<keyword evidence="2" id="KW-0472">Membrane</keyword>
<dbReference type="PANTHER" id="PTHR36834">
    <property type="entry name" value="MEMBRANE PROTEIN-RELATED"/>
    <property type="match status" value="1"/>
</dbReference>
<dbReference type="PANTHER" id="PTHR36834:SF1">
    <property type="entry name" value="INTEGRAL MEMBRANE PROTEIN"/>
    <property type="match status" value="1"/>
</dbReference>
<feature type="transmembrane region" description="Helical" evidence="2">
    <location>
        <begin position="12"/>
        <end position="33"/>
    </location>
</feature>
<dbReference type="InterPro" id="IPR006976">
    <property type="entry name" value="VanZ-like"/>
</dbReference>
<evidence type="ECO:0000256" key="2">
    <source>
        <dbReference type="SAM" id="Phobius"/>
    </source>
</evidence>
<name>A0A1Y1RSJ1_9MICC</name>
<evidence type="ECO:0000313" key="4">
    <source>
        <dbReference type="EMBL" id="ORC22598.1"/>
    </source>
</evidence>
<reference evidence="4 5" key="1">
    <citation type="submission" date="2016-05" db="EMBL/GenBank/DDBJ databases">
        <title>Draft genome sequence of a porcine commensal Rothia nasimurium.</title>
        <authorList>
            <person name="Gaiser R.A."/>
            <person name="Van Baarlen P."/>
            <person name="Wells J.M."/>
        </authorList>
    </citation>
    <scope>NUCLEOTIDE SEQUENCE [LARGE SCALE GENOMIC DNA]</scope>
    <source>
        <strain evidence="4 5">PT-32</strain>
    </source>
</reference>